<dbReference type="SUPFAM" id="SSF48208">
    <property type="entry name" value="Six-hairpin glycosidases"/>
    <property type="match status" value="1"/>
</dbReference>
<dbReference type="Proteomes" id="UP001236507">
    <property type="component" value="Unassembled WGS sequence"/>
</dbReference>
<dbReference type="InterPro" id="IPR014756">
    <property type="entry name" value="Ig_E-set"/>
</dbReference>
<proteinExistence type="inferred from homology"/>
<comment type="caution">
    <text evidence="7">The sequence shown here is derived from an EMBL/GenBank/DDBJ whole genome shotgun (WGS) entry which is preliminary data.</text>
</comment>
<keyword evidence="8" id="KW-1185">Reference proteome</keyword>
<evidence type="ECO:0000259" key="6">
    <source>
        <dbReference type="PROSITE" id="PS51677"/>
    </source>
</evidence>
<dbReference type="Pfam" id="PF02927">
    <property type="entry name" value="CelD_N"/>
    <property type="match status" value="1"/>
</dbReference>
<dbReference type="SUPFAM" id="SSF88713">
    <property type="entry name" value="Glycoside hydrolase/deacetylase"/>
    <property type="match status" value="1"/>
</dbReference>
<evidence type="ECO:0000256" key="4">
    <source>
        <dbReference type="ARBA" id="ARBA00023295"/>
    </source>
</evidence>
<dbReference type="InterPro" id="IPR001701">
    <property type="entry name" value="Glyco_hydro_9"/>
</dbReference>
<dbReference type="InterPro" id="IPR013783">
    <property type="entry name" value="Ig-like_fold"/>
</dbReference>
<dbReference type="InterPro" id="IPR004197">
    <property type="entry name" value="Cellulase_Ig-like"/>
</dbReference>
<dbReference type="PROSITE" id="PS51677">
    <property type="entry name" value="NODB"/>
    <property type="match status" value="1"/>
</dbReference>
<comment type="similarity">
    <text evidence="1">Belongs to the glycosyl hydrolase 9 (cellulase E) family.</text>
</comment>
<dbReference type="Gene3D" id="2.60.40.10">
    <property type="entry name" value="Immunoglobulins"/>
    <property type="match status" value="1"/>
</dbReference>
<name>A0ABT6YH30_9BACT</name>
<dbReference type="InterPro" id="IPR008928">
    <property type="entry name" value="6-hairpin_glycosidase_sf"/>
</dbReference>
<evidence type="ECO:0000256" key="5">
    <source>
        <dbReference type="ARBA" id="ARBA00023326"/>
    </source>
</evidence>
<dbReference type="InterPro" id="IPR012341">
    <property type="entry name" value="6hp_glycosidase-like_sf"/>
</dbReference>
<dbReference type="SUPFAM" id="SSF81296">
    <property type="entry name" value="E set domains"/>
    <property type="match status" value="1"/>
</dbReference>
<organism evidence="7 8">
    <name type="scientific">Flectobacillus roseus</name>
    <dbReference type="NCBI Taxonomy" id="502259"/>
    <lineage>
        <taxon>Bacteria</taxon>
        <taxon>Pseudomonadati</taxon>
        <taxon>Bacteroidota</taxon>
        <taxon>Cytophagia</taxon>
        <taxon>Cytophagales</taxon>
        <taxon>Flectobacillaceae</taxon>
        <taxon>Flectobacillus</taxon>
    </lineage>
</organism>
<keyword evidence="2 7" id="KW-0378">Hydrolase</keyword>
<feature type="domain" description="NodB homology" evidence="6">
    <location>
        <begin position="612"/>
        <end position="821"/>
    </location>
</feature>
<dbReference type="Gene3D" id="3.20.20.370">
    <property type="entry name" value="Glycoside hydrolase/deacetylase"/>
    <property type="match status" value="1"/>
</dbReference>
<dbReference type="CDD" id="cd02850">
    <property type="entry name" value="E_set_Cellulase_N"/>
    <property type="match status" value="1"/>
</dbReference>
<dbReference type="Pfam" id="PF00759">
    <property type="entry name" value="Glyco_hydro_9"/>
    <property type="match status" value="1"/>
</dbReference>
<evidence type="ECO:0000256" key="2">
    <source>
        <dbReference type="ARBA" id="ARBA00022801"/>
    </source>
</evidence>
<dbReference type="Pfam" id="PF01522">
    <property type="entry name" value="Polysacc_deac_1"/>
    <property type="match status" value="1"/>
</dbReference>
<dbReference type="PANTHER" id="PTHR22298">
    <property type="entry name" value="ENDO-1,4-BETA-GLUCANASE"/>
    <property type="match status" value="1"/>
</dbReference>
<dbReference type="RefSeq" id="WP_283346670.1">
    <property type="nucleotide sequence ID" value="NZ_JASHIF010000028.1"/>
</dbReference>
<dbReference type="EMBL" id="JASHIF010000028">
    <property type="protein sequence ID" value="MDI9862408.1"/>
    <property type="molecule type" value="Genomic_DNA"/>
</dbReference>
<sequence>MLQRLHFIFLFNFLSLTILGQANQWIRINQLGYLPNYPKVAVWVSKDPQVPSTFELIEVKTQKVVFQSKTLVSTGAYGPFQSTARLDFSKFKKSGTYFIKTSQAQSPVFRIDAEVFRGSADFILKYMRQQRSGYNPFLKDSCHRADGFVVYHPDPKKDSTHLDVSGGWHDASDYLQYVTTSANATFQMLFAYQQNPEVYQDLHDAWGNVGKNGIPDILDEAKWGLDWLVKMNPAPHEYYNQLADDRDHKGLRLPTLDKVQYATNQGLARPVYFITGKIQGYKHKNRTTGVASTVGKFASTFALGSEILAKYYPQFAESLKARALDAYTFGKEKPGVSQTAPGGAPYFYEEDNWVDDMELAATQLAKITQKSEIWQEASHFGHQEPTTPWMGADTARHYQWYPFVNLGHYFMAKEAKDKAFINYMESGLEKVFQRGKNTPFLNGVPFVWCSNNYVAGILTQSILFRQLTGSTKYQSMEMALCDWLMGCNPWGTSMICGFPTSKLSPTDPHSAFTHLYNYKIDGGLVDGPVYGSIWSKLIGITLYHQDEYADFQSKLAVYHDDFGDYSTDEPTMDGTASLSFLLSFYEKEGRKLQVTNNIQSLGGIVRLDTTKKEIYLCFTAHEFNEGASTVLKVLQKKGIKANFFLTGDYLRNPSFQTTIKQLVQQKHYIGPHSDKHLLYASWEKRDSLLVDKTSFMNDLQNNISEIEKLGVSSSQINYFMPAYEWYNQSISDWTAEMGLKLVNNTSGTSSQADYTTPDAKNYLSSDEIYIRILNFETKSSTGLNGALLLTHVGVGEKRTDKFYDKLEMLITELQNKGYKFEKLK</sequence>
<keyword evidence="5" id="KW-0624">Polysaccharide degradation</keyword>
<dbReference type="Gene3D" id="1.50.10.10">
    <property type="match status" value="1"/>
</dbReference>
<keyword evidence="4" id="KW-0326">Glycosidase</keyword>
<evidence type="ECO:0000313" key="7">
    <source>
        <dbReference type="EMBL" id="MDI9862408.1"/>
    </source>
</evidence>
<keyword evidence="3" id="KW-0119">Carbohydrate metabolism</keyword>
<evidence type="ECO:0000256" key="1">
    <source>
        <dbReference type="ARBA" id="ARBA00007072"/>
    </source>
</evidence>
<evidence type="ECO:0000313" key="8">
    <source>
        <dbReference type="Proteomes" id="UP001236507"/>
    </source>
</evidence>
<protein>
    <submittedName>
        <fullName evidence="7">Glycoside hydrolase family 9 protein</fullName>
    </submittedName>
</protein>
<reference evidence="7 8" key="1">
    <citation type="submission" date="2023-05" db="EMBL/GenBank/DDBJ databases">
        <title>Novel species of genus Flectobacillus isolated from stream in China.</title>
        <authorList>
            <person name="Lu H."/>
        </authorList>
    </citation>
    <scope>NUCLEOTIDE SEQUENCE [LARGE SCALE GENOMIC DNA]</scope>
    <source>
        <strain evidence="7 8">KCTC 42575</strain>
    </source>
</reference>
<dbReference type="CDD" id="cd10917">
    <property type="entry name" value="CE4_NodB_like_6s_7s"/>
    <property type="match status" value="1"/>
</dbReference>
<dbReference type="GO" id="GO:0016787">
    <property type="term" value="F:hydrolase activity"/>
    <property type="evidence" value="ECO:0007669"/>
    <property type="project" value="UniProtKB-KW"/>
</dbReference>
<gene>
    <name evidence="7" type="ORF">QM524_24505</name>
</gene>
<accession>A0ABT6YH30</accession>
<dbReference type="InterPro" id="IPR002509">
    <property type="entry name" value="NODB_dom"/>
</dbReference>
<evidence type="ECO:0000256" key="3">
    <source>
        <dbReference type="ARBA" id="ARBA00023277"/>
    </source>
</evidence>
<dbReference type="InterPro" id="IPR011330">
    <property type="entry name" value="Glyco_hydro/deAcase_b/a-brl"/>
</dbReference>